<proteinExistence type="predicted"/>
<protein>
    <submittedName>
        <fullName evidence="3">mRNA interferase RelE/StbE</fullName>
    </submittedName>
</protein>
<name>A0A450Z1T5_9GAMM</name>
<evidence type="ECO:0000313" key="4">
    <source>
        <dbReference type="EMBL" id="VFK80338.1"/>
    </source>
</evidence>
<organism evidence="3">
    <name type="scientific">Candidatus Kentrum sp. SD</name>
    <dbReference type="NCBI Taxonomy" id="2126332"/>
    <lineage>
        <taxon>Bacteria</taxon>
        <taxon>Pseudomonadati</taxon>
        <taxon>Pseudomonadota</taxon>
        <taxon>Gammaproteobacteria</taxon>
        <taxon>Candidatus Kentrum</taxon>
    </lineage>
</organism>
<dbReference type="EMBL" id="CAADFU010000104">
    <property type="protein sequence ID" value="VFK47727.1"/>
    <property type="molecule type" value="Genomic_DNA"/>
</dbReference>
<dbReference type="SUPFAM" id="SSF143011">
    <property type="entry name" value="RelE-like"/>
    <property type="match status" value="1"/>
</dbReference>
<evidence type="ECO:0000313" key="2">
    <source>
        <dbReference type="EMBL" id="VFK41823.1"/>
    </source>
</evidence>
<dbReference type="EMBL" id="CAADHB010000104">
    <property type="protein sequence ID" value="VFK80338.1"/>
    <property type="molecule type" value="Genomic_DNA"/>
</dbReference>
<keyword evidence="1" id="KW-1277">Toxin-antitoxin system</keyword>
<reference evidence="3" key="1">
    <citation type="submission" date="2019-02" db="EMBL/GenBank/DDBJ databases">
        <authorList>
            <person name="Gruber-Vodicka R. H."/>
            <person name="Seah K. B. B."/>
        </authorList>
    </citation>
    <scope>NUCLEOTIDE SEQUENCE</scope>
    <source>
        <strain evidence="4">BECK_S127</strain>
        <strain evidence="3">BECK_S1320</strain>
        <strain evidence="2">BECK_S1321</strain>
    </source>
</reference>
<dbReference type="InterPro" id="IPR007712">
    <property type="entry name" value="RelE/ParE_toxin"/>
</dbReference>
<dbReference type="EMBL" id="CAADFR010000106">
    <property type="protein sequence ID" value="VFK41823.1"/>
    <property type="molecule type" value="Genomic_DNA"/>
</dbReference>
<evidence type="ECO:0000313" key="3">
    <source>
        <dbReference type="EMBL" id="VFK47727.1"/>
    </source>
</evidence>
<dbReference type="InterPro" id="IPR035093">
    <property type="entry name" value="RelE/ParE_toxin_dom_sf"/>
</dbReference>
<gene>
    <name evidence="4" type="ORF">BECKSD772D_GA0070982_11044</name>
    <name evidence="3" type="ORF">BECKSD772E_GA0070983_11043</name>
    <name evidence="2" type="ORF">BECKSD772F_GA0070984_11063</name>
</gene>
<dbReference type="Gene3D" id="3.30.2310.20">
    <property type="entry name" value="RelE-like"/>
    <property type="match status" value="1"/>
</dbReference>
<accession>A0A450Z1T5</accession>
<evidence type="ECO:0000256" key="1">
    <source>
        <dbReference type="ARBA" id="ARBA00022649"/>
    </source>
</evidence>
<dbReference type="AlphaFoldDB" id="A0A450Z1T5"/>
<sequence length="91" mass="10631">MALKDCVFEKEAAKWLDKPPSKKIRDQILARIARLKFDPAPPGSRKVRSERDGYYEVRRIKNGPYRIIYGLDVGDCRLVITRIGHRKNVYD</sequence>
<dbReference type="Pfam" id="PF05016">
    <property type="entry name" value="ParE_toxin"/>
    <property type="match status" value="1"/>
</dbReference>